<evidence type="ECO:0000256" key="1">
    <source>
        <dbReference type="ARBA" id="ARBA00004430"/>
    </source>
</evidence>
<evidence type="ECO:0000256" key="13">
    <source>
        <dbReference type="SAM" id="Phobius"/>
    </source>
</evidence>
<evidence type="ECO:0000256" key="5">
    <source>
        <dbReference type="ARBA" id="ARBA00023017"/>
    </source>
</evidence>
<keyword evidence="3" id="KW-0963">Cytoplasm</keyword>
<name>A0A075ATT5_ROZAC</name>
<evidence type="ECO:0000313" key="14">
    <source>
        <dbReference type="EMBL" id="EPZ33663.1"/>
    </source>
</evidence>
<dbReference type="InterPro" id="IPR001372">
    <property type="entry name" value="Dynein_light_chain_typ-1/2"/>
</dbReference>
<accession>A0A075ATT5</accession>
<dbReference type="Pfam" id="PF01221">
    <property type="entry name" value="Dynein_light"/>
    <property type="match status" value="1"/>
</dbReference>
<evidence type="ECO:0000256" key="4">
    <source>
        <dbReference type="ARBA" id="ARBA00022701"/>
    </source>
</evidence>
<evidence type="ECO:0000256" key="2">
    <source>
        <dbReference type="ARBA" id="ARBA00011655"/>
    </source>
</evidence>
<evidence type="ECO:0000256" key="10">
    <source>
        <dbReference type="ARBA" id="ARBA00057688"/>
    </source>
</evidence>
<protein>
    <recommendedName>
        <fullName evidence="11">Dynein axonemal light chain 4</fullName>
    </recommendedName>
</protein>
<dbReference type="FunFam" id="3.30.740.10:FF:000002">
    <property type="entry name" value="Dynein light chain"/>
    <property type="match status" value="1"/>
</dbReference>
<keyword evidence="7" id="KW-0505">Motor protein</keyword>
<reference evidence="14 15" key="1">
    <citation type="journal article" date="2013" name="Curr. Biol.">
        <title>Shared signatures of parasitism and phylogenomics unite Cryptomycota and microsporidia.</title>
        <authorList>
            <person name="James T.Y."/>
            <person name="Pelin A."/>
            <person name="Bonen L."/>
            <person name="Ahrendt S."/>
            <person name="Sain D."/>
            <person name="Corradi N."/>
            <person name="Stajich J.E."/>
        </authorList>
    </citation>
    <scope>NUCLEOTIDE SEQUENCE [LARGE SCALE GENOMIC DNA]</scope>
    <source>
        <strain evidence="14 15">CSF55</strain>
    </source>
</reference>
<dbReference type="Proteomes" id="UP000030755">
    <property type="component" value="Unassembled WGS sequence"/>
</dbReference>
<dbReference type="SMART" id="SM01375">
    <property type="entry name" value="Dynein_light"/>
    <property type="match status" value="1"/>
</dbReference>
<keyword evidence="9" id="KW-0966">Cell projection</keyword>
<feature type="transmembrane region" description="Helical" evidence="13">
    <location>
        <begin position="1660"/>
        <end position="1680"/>
    </location>
</feature>
<evidence type="ECO:0000256" key="6">
    <source>
        <dbReference type="ARBA" id="ARBA00023069"/>
    </source>
</evidence>
<evidence type="ECO:0000256" key="9">
    <source>
        <dbReference type="ARBA" id="ARBA00023273"/>
    </source>
</evidence>
<feature type="region of interest" description="Disordered" evidence="12">
    <location>
        <begin position="1"/>
        <end position="28"/>
    </location>
</feature>
<dbReference type="SUPFAM" id="SSF54648">
    <property type="entry name" value="DLC"/>
    <property type="match status" value="1"/>
</dbReference>
<dbReference type="OrthoDB" id="6506078at2759"/>
<gene>
    <name evidence="14" type="ORF">O9G_000438</name>
</gene>
<keyword evidence="5" id="KW-0243">Dynein</keyword>
<evidence type="ECO:0000256" key="12">
    <source>
        <dbReference type="SAM" id="MobiDB-lite"/>
    </source>
</evidence>
<dbReference type="GO" id="GO:0030286">
    <property type="term" value="C:dynein complex"/>
    <property type="evidence" value="ECO:0007669"/>
    <property type="project" value="UniProtKB-KW"/>
</dbReference>
<dbReference type="GO" id="GO:0005930">
    <property type="term" value="C:axoneme"/>
    <property type="evidence" value="ECO:0007669"/>
    <property type="project" value="UniProtKB-SubCell"/>
</dbReference>
<comment type="subunit">
    <text evidence="2">Consists of at least two heavy chains and a number of intermediate and light chains.</text>
</comment>
<comment type="function">
    <text evidence="10">Force generating protein of respiratory cilia. Produces force towards the minus ends of microtubules. Dynein has ATPase activity.</text>
</comment>
<organism evidence="14 15">
    <name type="scientific">Rozella allomycis (strain CSF55)</name>
    <dbReference type="NCBI Taxonomy" id="988480"/>
    <lineage>
        <taxon>Eukaryota</taxon>
        <taxon>Fungi</taxon>
        <taxon>Fungi incertae sedis</taxon>
        <taxon>Cryptomycota</taxon>
        <taxon>Cryptomycota incertae sedis</taxon>
        <taxon>Rozella</taxon>
    </lineage>
</organism>
<proteinExistence type="predicted"/>
<dbReference type="GO" id="GO:0005874">
    <property type="term" value="C:microtubule"/>
    <property type="evidence" value="ECO:0007669"/>
    <property type="project" value="UniProtKB-KW"/>
</dbReference>
<keyword evidence="6" id="KW-0969">Cilium</keyword>
<keyword evidence="13" id="KW-0812">Transmembrane</keyword>
<keyword evidence="15" id="KW-1185">Reference proteome</keyword>
<evidence type="ECO:0000256" key="8">
    <source>
        <dbReference type="ARBA" id="ARBA00023212"/>
    </source>
</evidence>
<sequence length="1725" mass="198258">MLAADSNSNLAAEKPAVTNAAPEKTEDKDSRKTFTYALVKYSDMMDEVRTETVDTVVTAIEKHQGNYEMASKMVKEAMDKKFGSPWHVVIGEGFSFEIVHEMRNLLFMYFGGQIVYGDPCTNAQKYSWFPNDRAVLGLETGEYYVGQTITFTSNHLRFKTKGELLSESFQITKNTHKVTISNQIHKELCDLTVNARYIELRLQSDIGHSFDSEVNTVKACPKDEITLRPSDSFLRYCERIKGNSLELTILHNNNVKMVNICDKNEKYSFEFDYFKSRSSQYIVFKPTEEYFEEVAISAYSQDAEFTTFDVFDSQSSSNVMPVTKLIPGRPFEIRYKLNCLSQVKASLSYKTTLGPSNLSVSHKSTSEGVTIFGRLPQDAVSLEAEFLEFPSFRKQIPIARFNLQVRNQDNLFEGQDVIIENVPFEMMEEVGAKMRVTIENREVYCQRQGTGCLIKQVAGGLYHVEIGEGFPKIDFSVKSGNEIIVEKIQLVTSNGGKSDTRVYIPGDMIYVSWKLKYETAGSKRLELNYENNKGKDVTVIMNDTNNVKVPTDAIGYFYFSLVGFNRVRSAKFETTIPRLEDADIKLRNFDIESKNRSGHGSKKMAIKTKSFYFTMAPDSWEILLKRDQTVFDKKTVVVENLKYNRFDIEVLNVGKDASKVGIFSNDKIQVKMELNVALPISFEITARIGKHVEKLTVKNGFVMDVPKVEEKIKMSFESPGLEVQEFYSGPIFEYGTVYFRFPYEEEINQFVHERRMRINGYEARAFDMTTIGKHVFGVDFGFNGVAPVAVNVEPIKFVDERFKVVVNNVDRNAKDVFIFSGDVIKFDYRLPVGNLGTFSIYGTNEIVCENLTIGTPCRLPMVYNFEKFLIRHDVYKNAMIEFYVYPLGDRLDVQIITNYERSLKGKILDALKKRGFGLYVGPRKMMQHEFIFYLEDVRKKHESIQVTGIEHEPIPFNVGDLLITELKLSLDYYRKIKVNELFSEETIFIDYKVNSYGRTPKLWYSINGQVGQVEKDFKVPFVSYKSNIEFYINGFSSKIIFPVYPIDLKGEYFTNSFSKIQLSENEFLRKRNVELFLVNRKTRNKLTKSTFNTFEIKECPEGEFALWLEFNKLKVELGKINMVAQKISCSLQNRLKMNENFIQGEHLKISCTNKFKDFNKLKLFINSKQINLNNFGNNEFGSEFKAFKNFNQQIQLFYNDLIVYEREFNVIPLTSLILSSPKPESNVFIDEDELSFILPNEICNFRNDLVAEVFINKRPFDLKKVDLCKEIKLKIDSSFNQVNFISFNLFDNLFETEFKVLHPSFQIPGFYLKGEDGTPRKMFYENEEISFKIISNICNIRRSFEVFMDFDFHKMTIDVYIKLIKPNIEYSNESKKFQIFKDEPFYFNVDLNICKDRSDLSSISIKQGESVIFNGDPCEAQFIHVNSKKTGSSFLYALYDNVEYFLSEVQVIELSTSIQFSSSSSNNFMNFDKVDLSVNSNACKYRKSFPLSIFISNEIQFTNVDICSKTKFLIDFSSLNPGEHSVIVKSNVKKDSLQFSITEFTLTDITCTASTNDPFQHTITWKSNCRKDQSIQGTLEVGSAVSSIDICKNIFTVTSNVSQQAKIVLPNSKAYSFQINVQNSQPQTTPPTEIPVQEVKPKTVVKEKEEIVQGKSFNDILLGTAIGSFTLLSVALVVVLRRNKSKRDNGFYLDEKHGNALDLDCKIFDEHTPSSSKLKMKNSEC</sequence>
<evidence type="ECO:0000256" key="3">
    <source>
        <dbReference type="ARBA" id="ARBA00022490"/>
    </source>
</evidence>
<evidence type="ECO:0000256" key="11">
    <source>
        <dbReference type="ARBA" id="ARBA00069494"/>
    </source>
</evidence>
<comment type="subcellular location">
    <subcellularLocation>
        <location evidence="1">Cytoplasm</location>
        <location evidence="1">Cytoskeleton</location>
        <location evidence="1">Cilium axoneme</location>
    </subcellularLocation>
</comment>
<dbReference type="InterPro" id="IPR037177">
    <property type="entry name" value="DLC_sf"/>
</dbReference>
<evidence type="ECO:0000256" key="7">
    <source>
        <dbReference type="ARBA" id="ARBA00023175"/>
    </source>
</evidence>
<keyword evidence="13" id="KW-1133">Transmembrane helix</keyword>
<dbReference type="Gene3D" id="3.30.740.10">
    <property type="entry name" value="Protein Inhibitor Of Neuronal Nitric Oxide Synthase"/>
    <property type="match status" value="1"/>
</dbReference>
<dbReference type="EMBL" id="KE561047">
    <property type="protein sequence ID" value="EPZ33663.1"/>
    <property type="molecule type" value="Genomic_DNA"/>
</dbReference>
<evidence type="ECO:0000313" key="15">
    <source>
        <dbReference type="Proteomes" id="UP000030755"/>
    </source>
</evidence>
<keyword evidence="13" id="KW-0472">Membrane</keyword>
<keyword evidence="8" id="KW-0206">Cytoskeleton</keyword>
<dbReference type="CDD" id="cd21453">
    <property type="entry name" value="DLC-like_DNAL4"/>
    <property type="match status" value="1"/>
</dbReference>
<dbReference type="GO" id="GO:0007017">
    <property type="term" value="P:microtubule-based process"/>
    <property type="evidence" value="ECO:0007669"/>
    <property type="project" value="InterPro"/>
</dbReference>
<feature type="compositionally biased region" description="Polar residues" evidence="12">
    <location>
        <begin position="1"/>
        <end position="10"/>
    </location>
</feature>
<dbReference type="STRING" id="988480.A0A075ATT5"/>
<keyword evidence="4" id="KW-0493">Microtubule</keyword>
<dbReference type="HOGENOM" id="CLU_240142_0_0_1"/>